<dbReference type="InterPro" id="IPR029058">
    <property type="entry name" value="AB_hydrolase_fold"/>
</dbReference>
<protein>
    <submittedName>
        <fullName evidence="2">Alpha/beta hydrolase</fullName>
    </submittedName>
    <submittedName>
        <fullName evidence="3">Pimeloyl-ACP methyl ester carboxylesterase</fullName>
    </submittedName>
</protein>
<dbReference type="PRINTS" id="PR00412">
    <property type="entry name" value="EPOXHYDRLASE"/>
</dbReference>
<evidence type="ECO:0000313" key="2">
    <source>
        <dbReference type="EMBL" id="OIN09927.1"/>
    </source>
</evidence>
<reference evidence="3 5" key="2">
    <citation type="submission" date="2016-10" db="EMBL/GenBank/DDBJ databases">
        <authorList>
            <person name="Varghese N."/>
            <person name="Submissions S."/>
        </authorList>
    </citation>
    <scope>NUCLEOTIDE SEQUENCE [LARGE SCALE GENOMIC DNA]</scope>
    <source>
        <strain evidence="3 5">BS2774</strain>
    </source>
</reference>
<keyword evidence="5" id="KW-1185">Reference proteome</keyword>
<keyword evidence="2" id="KW-0378">Hydrolase</keyword>
<organism evidence="2 4">
    <name type="scientific">Pseudomonas extremorientalis</name>
    <dbReference type="NCBI Taxonomy" id="169669"/>
    <lineage>
        <taxon>Bacteria</taxon>
        <taxon>Pseudomonadati</taxon>
        <taxon>Pseudomonadota</taxon>
        <taxon>Gammaproteobacteria</taxon>
        <taxon>Pseudomonadales</taxon>
        <taxon>Pseudomonadaceae</taxon>
        <taxon>Pseudomonas</taxon>
    </lineage>
</organism>
<dbReference type="Proteomes" id="UP000182654">
    <property type="component" value="Chromosome I"/>
</dbReference>
<dbReference type="InterPro" id="IPR000073">
    <property type="entry name" value="AB_hydrolase_1"/>
</dbReference>
<dbReference type="GO" id="GO:0016787">
    <property type="term" value="F:hydrolase activity"/>
    <property type="evidence" value="ECO:0007669"/>
    <property type="project" value="UniProtKB-KW"/>
</dbReference>
<name>A0A1H0WB30_9PSED</name>
<dbReference type="EMBL" id="MDGK01000024">
    <property type="protein sequence ID" value="OIN09927.1"/>
    <property type="molecule type" value="Genomic_DNA"/>
</dbReference>
<evidence type="ECO:0000313" key="3">
    <source>
        <dbReference type="EMBL" id="SDP87922.1"/>
    </source>
</evidence>
<dbReference type="EMBL" id="LT629708">
    <property type="protein sequence ID" value="SDP87922.1"/>
    <property type="molecule type" value="Genomic_DNA"/>
</dbReference>
<dbReference type="GO" id="GO:0016020">
    <property type="term" value="C:membrane"/>
    <property type="evidence" value="ECO:0007669"/>
    <property type="project" value="TreeGrafter"/>
</dbReference>
<dbReference type="Proteomes" id="UP000181686">
    <property type="component" value="Unassembled WGS sequence"/>
</dbReference>
<dbReference type="PANTHER" id="PTHR43798">
    <property type="entry name" value="MONOACYLGLYCEROL LIPASE"/>
    <property type="match status" value="1"/>
</dbReference>
<sequence>MTNPFPLLYARTPLLDVAYEAHGPIDGKPVILLHGFPYDPRAYDAIAPVLAGHGCRVLVPYLRGYGPTRFINAQVMRSGQQAALAKDLLDFMDALAIPQATLAGYDWGGRAACIVAALWPERVHGLVTGDGYNIQDIAQSLKPRAPVTEHRLWYQYYFHTPRGMDGLTANRGELCKLLWSLWSPSWAEGPGLYAQTAASFDNPDFVEVVIHSYRHRFMYAPGDPALEAIEQALALQPAISVPSISLCGADDGVGPPPEVDDDVEHFSGFYQRRVLPGVGHNIPQEAPQATLDAVLELLGEKRSR</sequence>
<dbReference type="Pfam" id="PF00561">
    <property type="entry name" value="Abhydrolase_1"/>
    <property type="match status" value="1"/>
</dbReference>
<dbReference type="Gene3D" id="3.40.50.1820">
    <property type="entry name" value="alpha/beta hydrolase"/>
    <property type="match status" value="1"/>
</dbReference>
<dbReference type="AlphaFoldDB" id="A0A1H0WB30"/>
<evidence type="ECO:0000313" key="5">
    <source>
        <dbReference type="Proteomes" id="UP000182654"/>
    </source>
</evidence>
<dbReference type="RefSeq" id="WP_071489716.1">
    <property type="nucleotide sequence ID" value="NZ_LT629708.1"/>
</dbReference>
<reference evidence="2 4" key="1">
    <citation type="submission" date="2016-08" db="EMBL/GenBank/DDBJ databases">
        <title>Draft genome sequence of the type strain of Pseudomonas extremorientalis LMG 19695T isolated from drinking water reservoir.</title>
        <authorList>
            <person name="Tambong J.T."/>
        </authorList>
    </citation>
    <scope>NUCLEOTIDE SEQUENCE [LARGE SCALE GENOMIC DNA]</scope>
    <source>
        <strain evidence="2 4">LMG 19695</strain>
    </source>
</reference>
<accession>A0A1H0WB30</accession>
<dbReference type="InterPro" id="IPR050266">
    <property type="entry name" value="AB_hydrolase_sf"/>
</dbReference>
<gene>
    <name evidence="2" type="ORF">BFN10_11015</name>
    <name evidence="3" type="ORF">SAMN04490184_5510</name>
</gene>
<feature type="domain" description="AB hydrolase-1" evidence="1">
    <location>
        <begin position="28"/>
        <end position="282"/>
    </location>
</feature>
<proteinExistence type="predicted"/>
<dbReference type="PANTHER" id="PTHR43798:SF33">
    <property type="entry name" value="HYDROLASE, PUTATIVE (AFU_ORTHOLOGUE AFUA_2G14860)-RELATED"/>
    <property type="match status" value="1"/>
</dbReference>
<evidence type="ECO:0000313" key="4">
    <source>
        <dbReference type="Proteomes" id="UP000181686"/>
    </source>
</evidence>
<dbReference type="SUPFAM" id="SSF53474">
    <property type="entry name" value="alpha/beta-Hydrolases"/>
    <property type="match status" value="1"/>
</dbReference>
<evidence type="ECO:0000259" key="1">
    <source>
        <dbReference type="Pfam" id="PF00561"/>
    </source>
</evidence>
<dbReference type="InterPro" id="IPR000639">
    <property type="entry name" value="Epox_hydrolase-like"/>
</dbReference>